<dbReference type="SMART" id="SM01393">
    <property type="entry name" value="Ribosomal_L32e"/>
    <property type="match status" value="1"/>
</dbReference>
<keyword evidence="3" id="KW-0687">Ribonucleoprotein</keyword>
<evidence type="ECO:0000256" key="3">
    <source>
        <dbReference type="ARBA" id="ARBA00023274"/>
    </source>
</evidence>
<protein>
    <submittedName>
        <fullName evidence="6">Adenylylsulfatase HINT3</fullName>
    </submittedName>
</protein>
<dbReference type="GO" id="GO:1990904">
    <property type="term" value="C:ribonucleoprotein complex"/>
    <property type="evidence" value="ECO:0007669"/>
    <property type="project" value="UniProtKB-KW"/>
</dbReference>
<gene>
    <name evidence="6" type="ORF">Scaly_0384800</name>
</gene>
<reference evidence="6" key="2">
    <citation type="journal article" date="2024" name="Plant">
        <title>Genomic evolution and insights into agronomic trait innovations of Sesamum species.</title>
        <authorList>
            <person name="Miao H."/>
            <person name="Wang L."/>
            <person name="Qu L."/>
            <person name="Liu H."/>
            <person name="Sun Y."/>
            <person name="Le M."/>
            <person name="Wang Q."/>
            <person name="Wei S."/>
            <person name="Zheng Y."/>
            <person name="Lin W."/>
            <person name="Duan Y."/>
            <person name="Cao H."/>
            <person name="Xiong S."/>
            <person name="Wang X."/>
            <person name="Wei L."/>
            <person name="Li C."/>
            <person name="Ma Q."/>
            <person name="Ju M."/>
            <person name="Zhao R."/>
            <person name="Li G."/>
            <person name="Mu C."/>
            <person name="Tian Q."/>
            <person name="Mei H."/>
            <person name="Zhang T."/>
            <person name="Gao T."/>
            <person name="Zhang H."/>
        </authorList>
    </citation>
    <scope>NUCLEOTIDE SEQUENCE</scope>
    <source>
        <strain evidence="6">KEN8</strain>
    </source>
</reference>
<dbReference type="PANTHER" id="PTHR47670">
    <property type="entry name" value="ADENYLYLSULFATASE HINT3"/>
    <property type="match status" value="1"/>
</dbReference>
<evidence type="ECO:0000256" key="2">
    <source>
        <dbReference type="ARBA" id="ARBA00022980"/>
    </source>
</evidence>
<comment type="caution">
    <text evidence="6">The sequence shown here is derived from an EMBL/GenBank/DDBJ whole genome shotgun (WGS) entry which is preliminary data.</text>
</comment>
<dbReference type="Pfam" id="PF11969">
    <property type="entry name" value="DcpS_C"/>
    <property type="match status" value="1"/>
</dbReference>
<dbReference type="GO" id="GO:0006412">
    <property type="term" value="P:translation"/>
    <property type="evidence" value="ECO:0007669"/>
    <property type="project" value="InterPro"/>
</dbReference>
<dbReference type="PROSITE" id="PS00892">
    <property type="entry name" value="HIT_1"/>
    <property type="match status" value="1"/>
</dbReference>
<dbReference type="InterPro" id="IPR011146">
    <property type="entry name" value="HIT-like"/>
</dbReference>
<feature type="short sequence motif" description="Histidine triad motif" evidence="4">
    <location>
        <begin position="328"/>
        <end position="332"/>
    </location>
</feature>
<dbReference type="EMBL" id="JACGWM010000002">
    <property type="protein sequence ID" value="KAL0390277.1"/>
    <property type="molecule type" value="Genomic_DNA"/>
</dbReference>
<accession>A0AAW2SDW2</accession>
<evidence type="ECO:0000256" key="4">
    <source>
        <dbReference type="PROSITE-ProRule" id="PRU00464"/>
    </source>
</evidence>
<dbReference type="Gene3D" id="3.30.428.10">
    <property type="entry name" value="HIT-like"/>
    <property type="match status" value="1"/>
</dbReference>
<dbReference type="PANTHER" id="PTHR47670:SF1">
    <property type="entry name" value="ADENYLYLSULFATASE HINT3"/>
    <property type="match status" value="1"/>
</dbReference>
<dbReference type="GO" id="GO:0006790">
    <property type="term" value="P:sulfur compound metabolic process"/>
    <property type="evidence" value="ECO:0007669"/>
    <property type="project" value="TreeGrafter"/>
</dbReference>
<evidence type="ECO:0000259" key="5">
    <source>
        <dbReference type="PROSITE" id="PS51084"/>
    </source>
</evidence>
<dbReference type="GO" id="GO:0009150">
    <property type="term" value="P:purine ribonucleotide metabolic process"/>
    <property type="evidence" value="ECO:0007669"/>
    <property type="project" value="TreeGrafter"/>
</dbReference>
<dbReference type="AlphaFoldDB" id="A0AAW2SDW2"/>
<sequence length="391" mass="43639">MAVPLLDKKIVKKRVKKFKRHQSDRFISVKVISYSILLIRNTIHSYWIGSKLMWTALLFPFDAGVCISSLLVLCDNWTYCAEIAHNVSTKKKDIVERAAQLDIVVTNKLARLRSQEDDQSLEIPWRTLSLSQPTRPSTFSWFPVMEALARRRLALFASHVSPPAGTSLPTCLSASACASDTNGDKQMKKGDSSGCVFCKIIGGEAPAVKLYEDDECLCILDTYPLCHGHSLIIPKCHFPSLAATPPSKNNKYWIILTKYHGLNVLTRSHFVKSAEIQIPLTRSIMMQIIAAMCSKVPLISNAVMKATGCDSFNLLVNNGAAAGQVIYHTHIHIIPRKAHDCLWTSESLPRRWLKLDQEASQLANRIRESIVFVNNYESDDSKGQASSLVVN</sequence>
<dbReference type="InterPro" id="IPR036351">
    <property type="entry name" value="Ribosomal_eL32_sf"/>
</dbReference>
<keyword evidence="2" id="KW-0689">Ribosomal protein</keyword>
<organism evidence="6">
    <name type="scientific">Sesamum calycinum</name>
    <dbReference type="NCBI Taxonomy" id="2727403"/>
    <lineage>
        <taxon>Eukaryota</taxon>
        <taxon>Viridiplantae</taxon>
        <taxon>Streptophyta</taxon>
        <taxon>Embryophyta</taxon>
        <taxon>Tracheophyta</taxon>
        <taxon>Spermatophyta</taxon>
        <taxon>Magnoliopsida</taxon>
        <taxon>eudicotyledons</taxon>
        <taxon>Gunneridae</taxon>
        <taxon>Pentapetalae</taxon>
        <taxon>asterids</taxon>
        <taxon>lamiids</taxon>
        <taxon>Lamiales</taxon>
        <taxon>Pedaliaceae</taxon>
        <taxon>Sesamum</taxon>
    </lineage>
</organism>
<dbReference type="PROSITE" id="PS51084">
    <property type="entry name" value="HIT_2"/>
    <property type="match status" value="1"/>
</dbReference>
<name>A0AAW2SDW2_9LAMI</name>
<dbReference type="GO" id="GO:0003735">
    <property type="term" value="F:structural constituent of ribosome"/>
    <property type="evidence" value="ECO:0007669"/>
    <property type="project" value="InterPro"/>
</dbReference>
<comment type="similarity">
    <text evidence="1">Belongs to the eukaryotic ribosomal protein eL32 family.</text>
</comment>
<dbReference type="Pfam" id="PF01655">
    <property type="entry name" value="Ribosomal_L32e"/>
    <property type="match status" value="1"/>
</dbReference>
<dbReference type="SUPFAM" id="SSF54197">
    <property type="entry name" value="HIT-like"/>
    <property type="match status" value="1"/>
</dbReference>
<evidence type="ECO:0000256" key="1">
    <source>
        <dbReference type="ARBA" id="ARBA00008431"/>
    </source>
</evidence>
<dbReference type="PRINTS" id="PR00332">
    <property type="entry name" value="HISTRIAD"/>
</dbReference>
<dbReference type="GO" id="GO:0005840">
    <property type="term" value="C:ribosome"/>
    <property type="evidence" value="ECO:0007669"/>
    <property type="project" value="UniProtKB-KW"/>
</dbReference>
<proteinExistence type="inferred from homology"/>
<reference evidence="6" key="1">
    <citation type="submission" date="2020-06" db="EMBL/GenBank/DDBJ databases">
        <authorList>
            <person name="Li T."/>
            <person name="Hu X."/>
            <person name="Zhang T."/>
            <person name="Song X."/>
            <person name="Zhang H."/>
            <person name="Dai N."/>
            <person name="Sheng W."/>
            <person name="Hou X."/>
            <person name="Wei L."/>
        </authorList>
    </citation>
    <scope>NUCLEOTIDE SEQUENCE</scope>
    <source>
        <strain evidence="6">KEN8</strain>
        <tissue evidence="6">Leaf</tissue>
    </source>
</reference>
<dbReference type="InterPro" id="IPR019808">
    <property type="entry name" value="Histidine_triad_CS"/>
</dbReference>
<dbReference type="Pfam" id="PF01230">
    <property type="entry name" value="HIT"/>
    <property type="match status" value="1"/>
</dbReference>
<dbReference type="GO" id="GO:0047627">
    <property type="term" value="F:adenylylsulfatase activity"/>
    <property type="evidence" value="ECO:0007669"/>
    <property type="project" value="TreeGrafter"/>
</dbReference>
<dbReference type="InterPro" id="IPR036265">
    <property type="entry name" value="HIT-like_sf"/>
</dbReference>
<feature type="domain" description="HIT" evidence="5">
    <location>
        <begin position="196"/>
        <end position="343"/>
    </location>
</feature>
<dbReference type="InterPro" id="IPR001515">
    <property type="entry name" value="Ribosomal_eL32"/>
</dbReference>
<dbReference type="InterPro" id="IPR001310">
    <property type="entry name" value="Histidine_triad_HIT"/>
</dbReference>
<dbReference type="SUPFAM" id="SSF52042">
    <property type="entry name" value="Ribosomal protein L32e"/>
    <property type="match status" value="1"/>
</dbReference>
<evidence type="ECO:0000313" key="6">
    <source>
        <dbReference type="EMBL" id="KAL0390277.1"/>
    </source>
</evidence>